<evidence type="ECO:0000256" key="2">
    <source>
        <dbReference type="SAM" id="MobiDB-lite"/>
    </source>
</evidence>
<reference evidence="4" key="1">
    <citation type="journal article" date="2006" name="PLoS Biol.">
        <title>Macronuclear genome sequence of the ciliate Tetrahymena thermophila, a model eukaryote.</title>
        <authorList>
            <person name="Eisen J.A."/>
            <person name="Coyne R.S."/>
            <person name="Wu M."/>
            <person name="Wu D."/>
            <person name="Thiagarajan M."/>
            <person name="Wortman J.R."/>
            <person name="Badger J.H."/>
            <person name="Ren Q."/>
            <person name="Amedeo P."/>
            <person name="Jones K.M."/>
            <person name="Tallon L.J."/>
            <person name="Delcher A.L."/>
            <person name="Salzberg S.L."/>
            <person name="Silva J.C."/>
            <person name="Haas B.J."/>
            <person name="Majoros W.H."/>
            <person name="Farzad M."/>
            <person name="Carlton J.M."/>
            <person name="Smith R.K. Jr."/>
            <person name="Garg J."/>
            <person name="Pearlman R.E."/>
            <person name="Karrer K.M."/>
            <person name="Sun L."/>
            <person name="Manning G."/>
            <person name="Elde N.C."/>
            <person name="Turkewitz A.P."/>
            <person name="Asai D.J."/>
            <person name="Wilkes D.E."/>
            <person name="Wang Y."/>
            <person name="Cai H."/>
            <person name="Collins K."/>
            <person name="Stewart B.A."/>
            <person name="Lee S.R."/>
            <person name="Wilamowska K."/>
            <person name="Weinberg Z."/>
            <person name="Ruzzo W.L."/>
            <person name="Wloga D."/>
            <person name="Gaertig J."/>
            <person name="Frankel J."/>
            <person name="Tsao C.-C."/>
            <person name="Gorovsky M.A."/>
            <person name="Keeling P.J."/>
            <person name="Waller R.F."/>
            <person name="Patron N.J."/>
            <person name="Cherry J.M."/>
            <person name="Stover N.A."/>
            <person name="Krieger C.J."/>
            <person name="del Toro C."/>
            <person name="Ryder H.F."/>
            <person name="Williamson S.C."/>
            <person name="Barbeau R.A."/>
            <person name="Hamilton E.P."/>
            <person name="Orias E."/>
        </authorList>
    </citation>
    <scope>NUCLEOTIDE SEQUENCE [LARGE SCALE GENOMIC DNA]</scope>
    <source>
        <strain evidence="4">SB210</strain>
    </source>
</reference>
<feature type="compositionally biased region" description="Polar residues" evidence="2">
    <location>
        <begin position="229"/>
        <end position="259"/>
    </location>
</feature>
<dbReference type="eggNOG" id="ENOG502T1RF">
    <property type="taxonomic scope" value="Eukaryota"/>
</dbReference>
<dbReference type="AlphaFoldDB" id="I7LWS2"/>
<feature type="compositionally biased region" description="Low complexity" evidence="2">
    <location>
        <begin position="215"/>
        <end position="228"/>
    </location>
</feature>
<evidence type="ECO:0000256" key="1">
    <source>
        <dbReference type="SAM" id="Coils"/>
    </source>
</evidence>
<feature type="coiled-coil region" evidence="1">
    <location>
        <begin position="119"/>
        <end position="210"/>
    </location>
</feature>
<dbReference type="Proteomes" id="UP000009168">
    <property type="component" value="Unassembled WGS sequence"/>
</dbReference>
<keyword evidence="4" id="KW-1185">Reference proteome</keyword>
<feature type="region of interest" description="Disordered" evidence="2">
    <location>
        <begin position="375"/>
        <end position="394"/>
    </location>
</feature>
<keyword evidence="1" id="KW-0175">Coiled coil</keyword>
<dbReference type="RefSeq" id="XP_001022992.2">
    <property type="nucleotide sequence ID" value="XM_001022992.3"/>
</dbReference>
<dbReference type="KEGG" id="tet:TTHERM_00348370"/>
<proteinExistence type="predicted"/>
<name>I7LWS2_TETTS</name>
<feature type="compositionally biased region" description="Polar residues" evidence="2">
    <location>
        <begin position="411"/>
        <end position="454"/>
    </location>
</feature>
<protein>
    <submittedName>
        <fullName evidence="3">Uncharacterized protein</fullName>
    </submittedName>
</protein>
<feature type="region of interest" description="Disordered" evidence="2">
    <location>
        <begin position="542"/>
        <end position="561"/>
    </location>
</feature>
<feature type="region of interest" description="Disordered" evidence="2">
    <location>
        <begin position="411"/>
        <end position="463"/>
    </location>
</feature>
<sequence>MNNRSNLESQSPTRQQLKALLCELFLEIRTKLDEGSQIQLRRVVPIDEDKSVIMNADFSTVLHYINQISSYLINQKHELEQIIEKKNSDECSDYESCLQKLEAEVRQHIRIEQQLKLYAETTQEKLEQVTKEKDDLELKFKNVNLDQIKQIEKTNSQMIEQLNRKEEEYKQLQQQYNQKTDQLNEQEQTIQQLKAQVQQLQLSQQQQQNNHLTNSQWLQQQQQSSQPSFNSHLIQGDSTQSSKMVSVNPNLQSNQSNEISFIDAKRGKRSVSSMNEDTIKKYTQFSQSSQINPQQILSSSSQIQYNTQNKNLNSDQVGETQNARLYTDPHVQERSSSRLGNVGEMKENRKSFDKYASSIQEKLMKKEGQGISYYNENNSNNSNSGNLNNNSYKNIHNNMINSKAANTATTLTSAQQSNNRQNLSQMGSQKQTQNQVQMPIVSNSGNNPSMYLNAQKQKSGQQQQINNIAQQQQSYLQQSGVQYANIAIQQTQLYPSQISSQHSSTQQQQQQPNYISGSRVKYTHHQQNASASGLSQTNAIPQAANLNGTGSNQYEGSYQTLDSQRNKQALTNKLNDIQNCLSSRQPNSIVSQPQQYVQTSAYTTGLHVRNPSNQSASNINEKQNAMNSSYTQQHSGQYQYNQQQFAQANINNASNLNTSNIKYSPVTQQVSYTNTQQLQQNIDLNKSQRSYMNASSNNINNNNNNISMNQYSSKEQNNSTLNMNTSQINTSTNNNNNNNSNYKSSLSNNQINNTQISSNSKYGQFIQSQRPNSSFEKSNPYIQNQKPQQGIVGASNQSQNLSINNGQIAYQQSGSNNPRSQSMDGFQKQQQIINKQGNTQQIQNAYLKQKTSSQMQTAEVINNMIKNYKMN</sequence>
<organism evidence="3 4">
    <name type="scientific">Tetrahymena thermophila (strain SB210)</name>
    <dbReference type="NCBI Taxonomy" id="312017"/>
    <lineage>
        <taxon>Eukaryota</taxon>
        <taxon>Sar</taxon>
        <taxon>Alveolata</taxon>
        <taxon>Ciliophora</taxon>
        <taxon>Intramacronucleata</taxon>
        <taxon>Oligohymenophorea</taxon>
        <taxon>Hymenostomatida</taxon>
        <taxon>Tetrahymenina</taxon>
        <taxon>Tetrahymenidae</taxon>
        <taxon>Tetrahymena</taxon>
    </lineage>
</organism>
<feature type="region of interest" description="Disordered" evidence="2">
    <location>
        <begin position="213"/>
        <end position="273"/>
    </location>
</feature>
<gene>
    <name evidence="3" type="ORF">TTHERM_00348370</name>
</gene>
<feature type="region of interest" description="Disordered" evidence="2">
    <location>
        <begin position="697"/>
        <end position="756"/>
    </location>
</feature>
<accession>I7LWS2</accession>
<feature type="compositionally biased region" description="Low complexity" evidence="2">
    <location>
        <begin position="697"/>
        <end position="713"/>
    </location>
</feature>
<dbReference type="OrthoDB" id="302883at2759"/>
<dbReference type="EMBL" id="GG662523">
    <property type="protein sequence ID" value="EAS02747.2"/>
    <property type="molecule type" value="Genomic_DNA"/>
</dbReference>
<evidence type="ECO:0000313" key="4">
    <source>
        <dbReference type="Proteomes" id="UP000009168"/>
    </source>
</evidence>
<dbReference type="GeneID" id="7836198"/>
<feature type="compositionally biased region" description="Low complexity" evidence="2">
    <location>
        <begin position="722"/>
        <end position="756"/>
    </location>
</feature>
<evidence type="ECO:0000313" key="3">
    <source>
        <dbReference type="EMBL" id="EAS02747.2"/>
    </source>
</evidence>
<dbReference type="InParanoid" id="I7LWS2"/>